<dbReference type="AlphaFoldDB" id="A0A2S9QN43"/>
<evidence type="ECO:0000256" key="3">
    <source>
        <dbReference type="ARBA" id="ARBA00022840"/>
    </source>
</evidence>
<dbReference type="InterPro" id="IPR014746">
    <property type="entry name" value="Gln_synth/guanido_kin_cat_dom"/>
</dbReference>
<accession>A0A2S9QN43</accession>
<evidence type="ECO:0000256" key="2">
    <source>
        <dbReference type="ARBA" id="ARBA00022741"/>
    </source>
</evidence>
<reference evidence="7 8" key="1">
    <citation type="journal article" date="2017" name="New Microbes New Infect">
        <title>Genome sequence of 'Leucobacter massiliensis' sp. nov. isolated from human pharynx after travel to the 2014 Hajj.</title>
        <authorList>
            <person name="Leangapichart T."/>
            <person name="Gautret P."/>
            <person name="Nguyen T.T."/>
            <person name="Armstrong N."/>
            <person name="Rolain J.M."/>
        </authorList>
    </citation>
    <scope>NUCLEOTIDE SEQUENCE [LARGE SCALE GENOMIC DNA]</scope>
    <source>
        <strain evidence="7 8">122RC15</strain>
    </source>
</reference>
<comment type="catalytic activity">
    <reaction evidence="4 5">
        <text>L-cysteine + L-glutamate + ATP = gamma-L-glutamyl-L-cysteine + ADP + phosphate + H(+)</text>
        <dbReference type="Rhea" id="RHEA:13285"/>
        <dbReference type="ChEBI" id="CHEBI:15378"/>
        <dbReference type="ChEBI" id="CHEBI:29985"/>
        <dbReference type="ChEBI" id="CHEBI:30616"/>
        <dbReference type="ChEBI" id="CHEBI:35235"/>
        <dbReference type="ChEBI" id="CHEBI:43474"/>
        <dbReference type="ChEBI" id="CHEBI:58173"/>
        <dbReference type="ChEBI" id="CHEBI:456216"/>
        <dbReference type="EC" id="6.3.2.2"/>
    </reaction>
</comment>
<dbReference type="EMBL" id="MWZD01000017">
    <property type="protein sequence ID" value="PRI10997.1"/>
    <property type="molecule type" value="Genomic_DNA"/>
</dbReference>
<dbReference type="InterPro" id="IPR050141">
    <property type="entry name" value="GCL_type2/YbdK_subfam"/>
</dbReference>
<dbReference type="SUPFAM" id="SSF55931">
    <property type="entry name" value="Glutamine synthetase/guanido kinase"/>
    <property type="match status" value="1"/>
</dbReference>
<dbReference type="OrthoDB" id="9769628at2"/>
<dbReference type="NCBIfam" id="TIGR02050">
    <property type="entry name" value="gshA_cyan_rel"/>
    <property type="match status" value="1"/>
</dbReference>
<dbReference type="InterPro" id="IPR011793">
    <property type="entry name" value="YbdK"/>
</dbReference>
<proteinExistence type="inferred from homology"/>
<evidence type="ECO:0000313" key="8">
    <source>
        <dbReference type="Proteomes" id="UP000238650"/>
    </source>
</evidence>
<dbReference type="GO" id="GO:0004357">
    <property type="term" value="F:glutamate-cysteine ligase activity"/>
    <property type="evidence" value="ECO:0007669"/>
    <property type="project" value="UniProtKB-EC"/>
</dbReference>
<comment type="caution">
    <text evidence="7">The sequence shown here is derived from an EMBL/GenBank/DDBJ whole genome shotgun (WGS) entry which is preliminary data.</text>
</comment>
<keyword evidence="8" id="KW-1185">Reference proteome</keyword>
<evidence type="ECO:0000313" key="7">
    <source>
        <dbReference type="EMBL" id="PRI10997.1"/>
    </source>
</evidence>
<dbReference type="GO" id="GO:0005524">
    <property type="term" value="F:ATP binding"/>
    <property type="evidence" value="ECO:0007669"/>
    <property type="project" value="UniProtKB-KW"/>
</dbReference>
<feature type="compositionally biased region" description="Pro residues" evidence="6">
    <location>
        <begin position="22"/>
        <end position="44"/>
    </location>
</feature>
<dbReference type="PANTHER" id="PTHR36510">
    <property type="entry name" value="GLUTAMATE--CYSTEINE LIGASE 2-RELATED"/>
    <property type="match status" value="1"/>
</dbReference>
<dbReference type="NCBIfam" id="NF010041">
    <property type="entry name" value="PRK13517.1-1"/>
    <property type="match status" value="1"/>
</dbReference>
<dbReference type="HAMAP" id="MF_01609">
    <property type="entry name" value="Glu_cys_ligase_2"/>
    <property type="match status" value="1"/>
</dbReference>
<name>A0A2S9QN43_9MICO</name>
<evidence type="ECO:0000256" key="6">
    <source>
        <dbReference type="SAM" id="MobiDB-lite"/>
    </source>
</evidence>
<comment type="similarity">
    <text evidence="5">Belongs to the glutamate--cysteine ligase type 2 family. YbdK subfamily.</text>
</comment>
<dbReference type="GO" id="GO:0042398">
    <property type="term" value="P:modified amino acid biosynthetic process"/>
    <property type="evidence" value="ECO:0007669"/>
    <property type="project" value="InterPro"/>
</dbReference>
<evidence type="ECO:0000256" key="4">
    <source>
        <dbReference type="ARBA" id="ARBA00048819"/>
    </source>
</evidence>
<protein>
    <recommendedName>
        <fullName evidence="5">Putative glutamate--cysteine ligase 2</fullName>
        <ecNumber evidence="5">6.3.2.2</ecNumber>
    </recommendedName>
    <alternativeName>
        <fullName evidence="5">Gamma-glutamylcysteine synthetase 2</fullName>
        <shortName evidence="5">GCS 2</shortName>
        <shortName evidence="5">Gamma-GCS 2</shortName>
    </alternativeName>
</protein>
<gene>
    <name evidence="7" type="ORF">B4915_08980</name>
</gene>
<evidence type="ECO:0000256" key="5">
    <source>
        <dbReference type="HAMAP-Rule" id="MF_01609"/>
    </source>
</evidence>
<dbReference type="Gene3D" id="3.30.590.20">
    <property type="match status" value="1"/>
</dbReference>
<sequence>MTTIPTPLTVPRSSGTRTAAPRPHPGRLPPPIPAGGPIAVPRPGPRVTDPRSDGLRTVGVEEELLLVDGSTGAPLAASEQVRRHAEVLSPGLLDREAKLEQIESISPPCTELGEVDRVLREGRRVADESARRAGARAVALGTSPIACDGHLTPSGRYLAMADRFGITMREQLTCGLHVHVGVESAREGVGVLDRIRPWLPTLLALGGNSPFWHGTDTGYASYRYQVWGRWPSAGPTELFGSVEAYRRRVRAMLDTGVPGDHGMVYFDARLSAHVPTVEIRVPDVCMDVEHTVAIVALTRALVEAAARDWRRGLAPLGAPTAVLRLAMWAASADGLRGRLVDPRSGAEVPAEAALDALLQRTAPVLRDSGELDRVAEIVAGIVARGTGAERQRRVLREQGDLGAVVRDAIAVTHGGGSAAGSL</sequence>
<keyword evidence="2 5" id="KW-0547">Nucleotide-binding</keyword>
<dbReference type="InterPro" id="IPR006336">
    <property type="entry name" value="GCS2"/>
</dbReference>
<dbReference type="EC" id="6.3.2.2" evidence="5"/>
<dbReference type="Proteomes" id="UP000238650">
    <property type="component" value="Unassembled WGS sequence"/>
</dbReference>
<dbReference type="Pfam" id="PF04107">
    <property type="entry name" value="GCS2"/>
    <property type="match status" value="1"/>
</dbReference>
<dbReference type="PANTHER" id="PTHR36510:SF1">
    <property type="entry name" value="GLUTAMATE--CYSTEINE LIGASE 2-RELATED"/>
    <property type="match status" value="1"/>
</dbReference>
<keyword evidence="3 5" id="KW-0067">ATP-binding</keyword>
<evidence type="ECO:0000256" key="1">
    <source>
        <dbReference type="ARBA" id="ARBA00022598"/>
    </source>
</evidence>
<feature type="region of interest" description="Disordered" evidence="6">
    <location>
        <begin position="1"/>
        <end position="53"/>
    </location>
</feature>
<organism evidence="7 8">
    <name type="scientific">Leucobacter massiliensis</name>
    <dbReference type="NCBI Taxonomy" id="1686285"/>
    <lineage>
        <taxon>Bacteria</taxon>
        <taxon>Bacillati</taxon>
        <taxon>Actinomycetota</taxon>
        <taxon>Actinomycetes</taxon>
        <taxon>Micrococcales</taxon>
        <taxon>Microbacteriaceae</taxon>
        <taxon>Leucobacter</taxon>
    </lineage>
</organism>
<keyword evidence="1 5" id="KW-0436">Ligase</keyword>
<comment type="function">
    <text evidence="5">ATP-dependent carboxylate-amine ligase which exhibits weak glutamate--cysteine ligase activity.</text>
</comment>
<feature type="compositionally biased region" description="Polar residues" evidence="6">
    <location>
        <begin position="1"/>
        <end position="17"/>
    </location>
</feature>